<comment type="subunit">
    <text evidence="4">Component of the eukaryotic translation initiation factor 3 (eIF-3) complex.</text>
</comment>
<dbReference type="GO" id="GO:0003723">
    <property type="term" value="F:RNA binding"/>
    <property type="evidence" value="ECO:0007669"/>
    <property type="project" value="InterPro"/>
</dbReference>
<feature type="compositionally biased region" description="Basic and acidic residues" evidence="5">
    <location>
        <begin position="879"/>
        <end position="909"/>
    </location>
</feature>
<keyword evidence="2 4" id="KW-0396">Initiation factor</keyword>
<dbReference type="InterPro" id="IPR008905">
    <property type="entry name" value="EIF3C_N_dom"/>
</dbReference>
<dbReference type="Gene3D" id="1.25.40.570">
    <property type="match status" value="1"/>
</dbReference>
<dbReference type="GO" id="GO:0001732">
    <property type="term" value="P:formation of cytoplasmic translation initiation complex"/>
    <property type="evidence" value="ECO:0007669"/>
    <property type="project" value="UniProtKB-UniRule"/>
</dbReference>
<comment type="similarity">
    <text evidence="4">Belongs to the eIF-3 subunit C family.</text>
</comment>
<keyword evidence="1 4" id="KW-0963">Cytoplasm</keyword>
<dbReference type="HAMAP" id="MF_03002">
    <property type="entry name" value="eIF3c"/>
    <property type="match status" value="1"/>
</dbReference>
<feature type="compositionally biased region" description="Low complexity" evidence="5">
    <location>
        <begin position="865"/>
        <end position="878"/>
    </location>
</feature>
<dbReference type="GO" id="GO:0033290">
    <property type="term" value="C:eukaryotic 48S preinitiation complex"/>
    <property type="evidence" value="ECO:0007669"/>
    <property type="project" value="UniProtKB-UniRule"/>
</dbReference>
<feature type="compositionally biased region" description="Basic residues" evidence="5">
    <location>
        <begin position="257"/>
        <end position="272"/>
    </location>
</feature>
<organism evidence="7">
    <name type="scientific">Culex tarsalis</name>
    <name type="common">Encephalitis mosquito</name>
    <dbReference type="NCBI Taxonomy" id="7177"/>
    <lineage>
        <taxon>Eukaryota</taxon>
        <taxon>Metazoa</taxon>
        <taxon>Ecdysozoa</taxon>
        <taxon>Arthropoda</taxon>
        <taxon>Hexapoda</taxon>
        <taxon>Insecta</taxon>
        <taxon>Pterygota</taxon>
        <taxon>Neoptera</taxon>
        <taxon>Endopterygota</taxon>
        <taxon>Diptera</taxon>
        <taxon>Nematocera</taxon>
        <taxon>Culicoidea</taxon>
        <taxon>Culicidae</taxon>
        <taxon>Culicinae</taxon>
        <taxon>Culicini</taxon>
        <taxon>Culex</taxon>
        <taxon>Culex</taxon>
    </lineage>
</organism>
<evidence type="ECO:0000313" key="7">
    <source>
        <dbReference type="EMBL" id="JAV22744.1"/>
    </source>
</evidence>
<dbReference type="PROSITE" id="PS50250">
    <property type="entry name" value="PCI"/>
    <property type="match status" value="1"/>
</dbReference>
<dbReference type="GO" id="GO:0031369">
    <property type="term" value="F:translation initiation factor binding"/>
    <property type="evidence" value="ECO:0007669"/>
    <property type="project" value="InterPro"/>
</dbReference>
<feature type="compositionally biased region" description="Polar residues" evidence="5">
    <location>
        <begin position="22"/>
        <end position="32"/>
    </location>
</feature>
<evidence type="ECO:0000256" key="5">
    <source>
        <dbReference type="SAM" id="MobiDB-lite"/>
    </source>
</evidence>
<feature type="compositionally biased region" description="Acidic residues" evidence="5">
    <location>
        <begin position="207"/>
        <end position="232"/>
    </location>
</feature>
<dbReference type="AlphaFoldDB" id="A0A1Q3F5A0"/>
<feature type="compositionally biased region" description="Acidic residues" evidence="5">
    <location>
        <begin position="161"/>
        <end position="183"/>
    </location>
</feature>
<comment type="function">
    <text evidence="4">Component of the eukaryotic translation initiation factor 3 (eIF-3) complex, which is involved in protein synthesis of a specialized repertoire of mRNAs and, together with other initiation factors, stimulates binding of mRNA and methionyl-tRNAi to the 40S ribosome. The eIF-3 complex specifically targets and initiates translation of a subset of mRNAs involved in cell proliferation.</text>
</comment>
<dbReference type="GO" id="GO:0005852">
    <property type="term" value="C:eukaryotic translation initiation factor 3 complex"/>
    <property type="evidence" value="ECO:0007669"/>
    <property type="project" value="UniProtKB-UniRule"/>
</dbReference>
<accession>A0A1Q3F5A0</accession>
<keyword evidence="3 4" id="KW-0648">Protein biosynthesis</keyword>
<evidence type="ECO:0000256" key="2">
    <source>
        <dbReference type="ARBA" id="ARBA00022540"/>
    </source>
</evidence>
<dbReference type="EMBL" id="GFDL01012301">
    <property type="protein sequence ID" value="JAV22744.1"/>
    <property type="molecule type" value="Transcribed_RNA"/>
</dbReference>
<feature type="region of interest" description="Disordered" evidence="5">
    <location>
        <begin position="1"/>
        <end position="38"/>
    </location>
</feature>
<feature type="region of interest" description="Disordered" evidence="5">
    <location>
        <begin position="852"/>
        <end position="909"/>
    </location>
</feature>
<evidence type="ECO:0000256" key="1">
    <source>
        <dbReference type="ARBA" id="ARBA00022490"/>
    </source>
</evidence>
<sequence>MSRFFAGGSESDSDSSSDSEPVQRQTAPQFTFSDEEEDVKRVVRSTKEKRYEDLSNIIKSIRNYKKIKDMSSLLSSFEDLTRAYAKALPVITKEENGVCPRFIIRALAELEDFINEVWDDREGRKNLSKNNSKSLGALRQKFRKYIKDFDSDLKKFRESPDAADDEDEEEEKKEEEESDDEEAAAAPAAKAVSFKKDAVEKVKVEKDDDDSDDSIDWGQDTDSDESSSEEEAYGANIRERFLKRPDKADGDDDEKKKEKKKTKETKDSRKKKRVEDDDDEGWEVVNGKSSATSEKPKMFAKDAEIDVPVVVNKLNEVMAARGKKRTDRKLQIEFLRELRTISEEKKLGAAVAAKIRFNIVSAIFDYNPKVSEPMKLEHWSKLLEEIQALIKLLLANEDIVLSENILDENEEYDTAPYKIRGCMLTAVERLDDEFTKLLKECDPHSNDYVDRLKDEVTVTNVIEQVVQYVERLGNEMETCRIYLRKIDHLYYKFDPNVLKKRKGQLPAATATSVDEMERLCRFIYAKDQTDRLRTRAILSHIFHHALHDNWFQARDLVLMSHLQETIHHSDPPTQILYNRTMANLGLCAFRHGNIKDAHHCLVDLMMTGKPKELLAQGLVPQRQNERSLEQEKVEKQRQMPFHMHINLELLECVYLVSAMLLEIPYMAAHEFDARRRMISKTFYQQLRSSERQSLVGPPESMREHVVAAAKAMRHGDWQACSNFIVNKKMNVKVWDLFYEADRVREMLAKFIKEEALRTYLFTYSNVYASISVPYLAEMFDLPKSKVHSLISKMIINEELMASLDDPTETVVLHRSEPSRLQALSMQLADKVTNLVDSNERVFEMKQGNFFQRGGNQGYNRDRQNYRNQNQNRENWNNNRRQDRGNRNRNQNRDREQREQHRVEFEEKAE</sequence>
<feature type="domain" description="PCI" evidence="6">
    <location>
        <begin position="641"/>
        <end position="817"/>
    </location>
</feature>
<feature type="region of interest" description="Disordered" evidence="5">
    <location>
        <begin position="156"/>
        <end position="295"/>
    </location>
</feature>
<dbReference type="InterPro" id="IPR058999">
    <property type="entry name" value="EIF3CL_C"/>
</dbReference>
<dbReference type="Pfam" id="PF01399">
    <property type="entry name" value="PCI"/>
    <property type="match status" value="1"/>
</dbReference>
<name>A0A1Q3F5A0_CULTA</name>
<dbReference type="PANTHER" id="PTHR13937:SF0">
    <property type="entry name" value="EUKARYOTIC TRANSLATION INITIATION FACTOR 3 SUBUNIT C-RELATED"/>
    <property type="match status" value="1"/>
</dbReference>
<dbReference type="InterPro" id="IPR036390">
    <property type="entry name" value="WH_DNA-bd_sf"/>
</dbReference>
<dbReference type="Pfam" id="PF05470">
    <property type="entry name" value="eIF-3c_N"/>
    <property type="match status" value="2"/>
</dbReference>
<feature type="compositionally biased region" description="Basic and acidic residues" evidence="5">
    <location>
        <begin position="194"/>
        <end position="206"/>
    </location>
</feature>
<dbReference type="GO" id="GO:0003743">
    <property type="term" value="F:translation initiation factor activity"/>
    <property type="evidence" value="ECO:0007669"/>
    <property type="project" value="UniProtKB-UniRule"/>
</dbReference>
<evidence type="ECO:0000256" key="3">
    <source>
        <dbReference type="ARBA" id="ARBA00022917"/>
    </source>
</evidence>
<dbReference type="GO" id="GO:0016282">
    <property type="term" value="C:eukaryotic 43S preinitiation complex"/>
    <property type="evidence" value="ECO:0007669"/>
    <property type="project" value="UniProtKB-UniRule"/>
</dbReference>
<dbReference type="PANTHER" id="PTHR13937">
    <property type="entry name" value="EUKARYOTIC TRANSLATION INITATION FACTOR 3, SUBUNIT 8 EIF3S8 -RELATED"/>
    <property type="match status" value="1"/>
</dbReference>
<evidence type="ECO:0000259" key="6">
    <source>
        <dbReference type="PROSITE" id="PS50250"/>
    </source>
</evidence>
<dbReference type="SMART" id="SM00088">
    <property type="entry name" value="PINT"/>
    <property type="match status" value="1"/>
</dbReference>
<proteinExistence type="inferred from homology"/>
<protein>
    <recommendedName>
        <fullName evidence="4">Eukaryotic translation initiation factor 3 subunit C</fullName>
        <shortName evidence="4">eIF3c</shortName>
    </recommendedName>
    <alternativeName>
        <fullName evidence="4">Eukaryotic translation initiation factor 3 subunit 8</fullName>
    </alternativeName>
</protein>
<reference evidence="7" key="1">
    <citation type="submission" date="2017-01" db="EMBL/GenBank/DDBJ databases">
        <title>A deep insight into the sialotranscriptome of adult male and female Cluex tarsalis mosquitoes.</title>
        <authorList>
            <person name="Ribeiro J.M."/>
            <person name="Moreira F."/>
            <person name="Bernard K.A."/>
            <person name="Calvo E."/>
        </authorList>
    </citation>
    <scope>NUCLEOTIDE SEQUENCE</scope>
    <source>
        <strain evidence="7">Kern County</strain>
        <tissue evidence="7">Salivary glands</tissue>
    </source>
</reference>
<dbReference type="FunFam" id="1.10.10.10:FF:000300">
    <property type="entry name" value="Eukaryotic translation initiation factor 3 subunit C"/>
    <property type="match status" value="1"/>
</dbReference>
<dbReference type="SUPFAM" id="SSF46785">
    <property type="entry name" value="Winged helix' DNA-binding domain"/>
    <property type="match status" value="1"/>
</dbReference>
<evidence type="ECO:0000256" key="4">
    <source>
        <dbReference type="HAMAP-Rule" id="MF_03002"/>
    </source>
</evidence>
<feature type="compositionally biased region" description="Basic and acidic residues" evidence="5">
    <location>
        <begin position="237"/>
        <end position="256"/>
    </location>
</feature>
<dbReference type="Pfam" id="PF26569">
    <property type="entry name" value="EIF3CL_C"/>
    <property type="match status" value="1"/>
</dbReference>
<dbReference type="InterPro" id="IPR027516">
    <property type="entry name" value="EIF3C"/>
</dbReference>
<dbReference type="InterPro" id="IPR000717">
    <property type="entry name" value="PCI_dom"/>
</dbReference>
<comment type="subcellular location">
    <subcellularLocation>
        <location evidence="4">Cytoplasm</location>
    </subcellularLocation>
</comment>